<reference evidence="2" key="1">
    <citation type="journal article" date="2009" name="PLoS Genet.">
        <title>Sequencing, mapping, and analysis of 27,455 maize full-length cDNAs.</title>
        <authorList>
            <person name="Soderlund C."/>
            <person name="Descour A."/>
            <person name="Kudrna D."/>
            <person name="Bomhoff M."/>
            <person name="Boyd L."/>
            <person name="Currie J."/>
            <person name="Angelova A."/>
            <person name="Collura K."/>
            <person name="Wissotski M."/>
            <person name="Ashley E."/>
            <person name="Morrow D."/>
            <person name="Fernandes J."/>
            <person name="Walbot V."/>
            <person name="Yu Y."/>
        </authorList>
    </citation>
    <scope>NUCLEOTIDE SEQUENCE</scope>
    <source>
        <strain evidence="2">B73</strain>
    </source>
</reference>
<accession>C4J6H8</accession>
<organism evidence="2">
    <name type="scientific">Zea mays</name>
    <name type="common">Maize</name>
    <dbReference type="NCBI Taxonomy" id="4577"/>
    <lineage>
        <taxon>Eukaryota</taxon>
        <taxon>Viridiplantae</taxon>
        <taxon>Streptophyta</taxon>
        <taxon>Embryophyta</taxon>
        <taxon>Tracheophyta</taxon>
        <taxon>Spermatophyta</taxon>
        <taxon>Magnoliopsida</taxon>
        <taxon>Liliopsida</taxon>
        <taxon>Poales</taxon>
        <taxon>Poaceae</taxon>
        <taxon>PACMAD clade</taxon>
        <taxon>Panicoideae</taxon>
        <taxon>Andropogonodae</taxon>
        <taxon>Andropogoneae</taxon>
        <taxon>Tripsacinae</taxon>
        <taxon>Zea</taxon>
    </lineage>
</organism>
<protein>
    <submittedName>
        <fullName evidence="2">Uncharacterized protein</fullName>
    </submittedName>
</protein>
<reference evidence="2" key="2">
    <citation type="submission" date="2012-06" db="EMBL/GenBank/DDBJ databases">
        <authorList>
            <person name="Yu Y."/>
            <person name="Currie J."/>
            <person name="Lomeli R."/>
            <person name="Angelova A."/>
            <person name="Collura K."/>
            <person name="Wissotski M."/>
            <person name="Campos D."/>
            <person name="Kudrna D."/>
            <person name="Golser W."/>
            <person name="Ashely E."/>
            <person name="Descour A."/>
            <person name="Fernandes J."/>
            <person name="Soderlund C."/>
            <person name="Walbot V."/>
        </authorList>
    </citation>
    <scope>NUCLEOTIDE SEQUENCE</scope>
    <source>
        <strain evidence="2">B73</strain>
    </source>
</reference>
<feature type="compositionally biased region" description="Basic and acidic residues" evidence="1">
    <location>
        <begin position="179"/>
        <end position="201"/>
    </location>
</feature>
<dbReference type="AlphaFoldDB" id="C4J6H8"/>
<name>C4J6H8_MAIZE</name>
<evidence type="ECO:0000256" key="1">
    <source>
        <dbReference type="SAM" id="MobiDB-lite"/>
    </source>
</evidence>
<proteinExistence type="evidence at transcript level"/>
<feature type="region of interest" description="Disordered" evidence="1">
    <location>
        <begin position="1"/>
        <end position="25"/>
    </location>
</feature>
<evidence type="ECO:0000313" key="2">
    <source>
        <dbReference type="EMBL" id="ACR36778.1"/>
    </source>
</evidence>
<sequence length="239" mass="25350">MCATHQPQGAGCCATHVPARPPRPAPRRVRLGLVQHPAGDDGGLYDERDHVDDLVDHAPVPLERGRALPQLGQAVQQRLVAGRAQVVHLCLDAVVVVHAAGVQRVARRLAGAAAVHDAAVLAVPQERRRCRKELTPVRAAEDHGRGGLTVRTRAVVRLARAAARLLLARVVAGGLDADIERGGGRREEGRADKGAGDHREPPGTAPLHRPHGSSRTKSLSPTARWHALALSGLVWSGLS</sequence>
<feature type="region of interest" description="Disordered" evidence="1">
    <location>
        <begin position="179"/>
        <end position="221"/>
    </location>
</feature>
<dbReference type="EMBL" id="BT086425">
    <property type="protein sequence ID" value="ACR36778.1"/>
    <property type="molecule type" value="mRNA"/>
</dbReference>